<dbReference type="RefSeq" id="WP_250421426.1">
    <property type="nucleotide sequence ID" value="NZ_JAJKBJ010000001.1"/>
</dbReference>
<dbReference type="EMBL" id="JAJKBJ010000001">
    <property type="protein sequence ID" value="MCL9682637.1"/>
    <property type="molecule type" value="Genomic_DNA"/>
</dbReference>
<proteinExistence type="predicted"/>
<sequence length="216" mass="25458">MKINEQLELMFPHTPKKNLHDMLDFEQLINTPTKQNSGDEYYWQHQDQLQQSSLQFNPQPIANQSKKTKVLEKETIMYNPEGHLQITNSPIRQNRYPFQYEKQNNTVLNTKVSQIFRELEPKLNPILMSVETPETSQKTDELDQFKEINAIDSLPYNPNEFKNHHLFIHNKQVELTLNIQNLAPDEQKEFTSMMRNHLKNKGLTLSKLIINGVEND</sequence>
<evidence type="ECO:0000313" key="2">
    <source>
        <dbReference type="Proteomes" id="UP001139721"/>
    </source>
</evidence>
<comment type="caution">
    <text evidence="1">The sequence shown here is derived from an EMBL/GenBank/DDBJ whole genome shotgun (WGS) entry which is preliminary data.</text>
</comment>
<evidence type="ECO:0000313" key="1">
    <source>
        <dbReference type="EMBL" id="MCL9682637.1"/>
    </source>
</evidence>
<reference evidence="1" key="1">
    <citation type="submission" date="2021-11" db="EMBL/GenBank/DDBJ databases">
        <title>Legionella maioricencis sp. nov., a new species isolated from hot water samples in Mallorca.</title>
        <authorList>
            <person name="Crespi S."/>
            <person name="Drasar V."/>
            <person name="Salva-Serra F."/>
            <person name="Jaen-Luchoro D."/>
            <person name="Pineiro-Iglesias B."/>
            <person name="Aliaga F."/>
            <person name="Fernandez-Juarez V."/>
            <person name="Coll G."/>
            <person name="Moore E.R.B."/>
            <person name="Bennasar-Figueras A."/>
        </authorList>
    </citation>
    <scope>NUCLEOTIDE SEQUENCE</scope>
    <source>
        <strain evidence="1">HCPI-6</strain>
    </source>
</reference>
<protein>
    <submittedName>
        <fullName evidence="1">Uncharacterized protein</fullName>
    </submittedName>
</protein>
<gene>
    <name evidence="1" type="ORF">LOX96_00870</name>
</gene>
<accession>A0A9X2CXM3</accession>
<name>A0A9X2CXM3_9GAMM</name>
<organism evidence="1 2">
    <name type="scientific">Legionella maioricensis</name>
    <dbReference type="NCBI Taxonomy" id="2896528"/>
    <lineage>
        <taxon>Bacteria</taxon>
        <taxon>Pseudomonadati</taxon>
        <taxon>Pseudomonadota</taxon>
        <taxon>Gammaproteobacteria</taxon>
        <taxon>Legionellales</taxon>
        <taxon>Legionellaceae</taxon>
        <taxon>Legionella</taxon>
    </lineage>
</organism>
<keyword evidence="2" id="KW-1185">Reference proteome</keyword>
<dbReference type="AlphaFoldDB" id="A0A9X2CXM3"/>
<dbReference type="Proteomes" id="UP001139721">
    <property type="component" value="Unassembled WGS sequence"/>
</dbReference>